<dbReference type="RefSeq" id="WP_050531144.1">
    <property type="nucleotide sequence ID" value="NZ_AQQZ01000005.1"/>
</dbReference>
<dbReference type="AlphaFoldDB" id="A0A0L1JNA1"/>
<evidence type="ECO:0000313" key="3">
    <source>
        <dbReference type="Proteomes" id="UP000036938"/>
    </source>
</evidence>
<dbReference type="STRING" id="1317121.ATO11_12045"/>
<accession>A0A0L1JNA1</accession>
<dbReference type="InterPro" id="IPR045524">
    <property type="entry name" value="DUF6473"/>
</dbReference>
<name>A0A0L1JNA1_9RHOB</name>
<dbReference type="EMBL" id="AQQZ01000005">
    <property type="protein sequence ID" value="KNG93187.1"/>
    <property type="molecule type" value="Genomic_DNA"/>
</dbReference>
<dbReference type="Pfam" id="PF20078">
    <property type="entry name" value="DUF6473"/>
    <property type="match status" value="1"/>
</dbReference>
<dbReference type="OrthoDB" id="7838347at2"/>
<evidence type="ECO:0000259" key="1">
    <source>
        <dbReference type="Pfam" id="PF20078"/>
    </source>
</evidence>
<dbReference type="PATRIC" id="fig|1317121.7.peg.3115"/>
<organism evidence="2 3">
    <name type="scientific">Pseudaestuariivita atlantica</name>
    <dbReference type="NCBI Taxonomy" id="1317121"/>
    <lineage>
        <taxon>Bacteria</taxon>
        <taxon>Pseudomonadati</taxon>
        <taxon>Pseudomonadota</taxon>
        <taxon>Alphaproteobacteria</taxon>
        <taxon>Rhodobacterales</taxon>
        <taxon>Paracoccaceae</taxon>
        <taxon>Pseudaestuariivita</taxon>
    </lineage>
</organism>
<proteinExistence type="predicted"/>
<reference evidence="2 3" key="1">
    <citation type="journal article" date="2015" name="Int. J. Syst. Evol. Microbiol.">
        <title>Aestuariivita atlantica sp. nov., isolated from deep sea sediment of the Atlantic Ocean.</title>
        <authorList>
            <person name="Li G."/>
            <person name="Lai Q."/>
            <person name="Du Y."/>
            <person name="Liu X."/>
            <person name="Sun F."/>
            <person name="Shao Z."/>
        </authorList>
    </citation>
    <scope>NUCLEOTIDE SEQUENCE [LARGE SCALE GENOMIC DNA]</scope>
    <source>
        <strain evidence="2 3">22II-S11-z3</strain>
    </source>
</reference>
<sequence>MAFEGKAPGALEYDVYRFGGSMLPMRGPQRPVTGASVACLGGTETFGKFVPEPYPALVEQLTGVPCVNMGVVHGGVGAFAGDSAVQYAARDAGCVVVQVMGAQTLSNRYVRVHPRRNDRFIGPTEALVKLYPDVDFTEFHFTRALLLRLRQVSRRRFAKVVEEMKRAWTLAMRSLVAAVERPVILLWVSDAAPPKSDDMRIRRDPLFVDADMIGALQADEVVEVVLSPSALACNTRGMMFGPMQAPMAAELLGPAGQCEVAVALSGVVSRIMDRPK</sequence>
<gene>
    <name evidence="2" type="ORF">ATO11_12045</name>
</gene>
<feature type="domain" description="DUF6473" evidence="1">
    <location>
        <begin position="1"/>
        <end position="271"/>
    </location>
</feature>
<keyword evidence="3" id="KW-1185">Reference proteome</keyword>
<dbReference type="Proteomes" id="UP000036938">
    <property type="component" value="Unassembled WGS sequence"/>
</dbReference>
<protein>
    <recommendedName>
        <fullName evidence="1">DUF6473 domain-containing protein</fullName>
    </recommendedName>
</protein>
<comment type="caution">
    <text evidence="2">The sequence shown here is derived from an EMBL/GenBank/DDBJ whole genome shotgun (WGS) entry which is preliminary data.</text>
</comment>
<evidence type="ECO:0000313" key="2">
    <source>
        <dbReference type="EMBL" id="KNG93187.1"/>
    </source>
</evidence>